<proteinExistence type="predicted"/>
<protein>
    <submittedName>
        <fullName evidence="1">Uncharacterized protein</fullName>
    </submittedName>
</protein>
<dbReference type="OrthoDB" id="9853763at2"/>
<accession>A0A3A1YAE8</accession>
<organism evidence="1 2">
    <name type="scientific">Psittacicella hinzii</name>
    <dbReference type="NCBI Taxonomy" id="2028575"/>
    <lineage>
        <taxon>Bacteria</taxon>
        <taxon>Pseudomonadati</taxon>
        <taxon>Pseudomonadota</taxon>
        <taxon>Gammaproteobacteria</taxon>
        <taxon>Pasteurellales</taxon>
        <taxon>Psittacicellaceae</taxon>
        <taxon>Psittacicella</taxon>
    </lineage>
</organism>
<dbReference type="EMBL" id="NRHC01000011">
    <property type="protein sequence ID" value="RIY34316.1"/>
    <property type="molecule type" value="Genomic_DNA"/>
</dbReference>
<dbReference type="RefSeq" id="WP_119524392.1">
    <property type="nucleotide sequence ID" value="NZ_NRHC01000011.1"/>
</dbReference>
<name>A0A3A1YAE8_9GAMM</name>
<reference evidence="1 2" key="1">
    <citation type="submission" date="2017-08" db="EMBL/GenBank/DDBJ databases">
        <title>Reclassification of Bisgaard taxon 37 and 44.</title>
        <authorList>
            <person name="Christensen H."/>
        </authorList>
    </citation>
    <scope>NUCLEOTIDE SEQUENCE [LARGE SCALE GENOMIC DNA]</scope>
    <source>
        <strain evidence="1 2">B96_3</strain>
    </source>
</reference>
<dbReference type="AlphaFoldDB" id="A0A3A1YAE8"/>
<comment type="caution">
    <text evidence="1">The sequence shown here is derived from an EMBL/GenBank/DDBJ whole genome shotgun (WGS) entry which is preliminary data.</text>
</comment>
<sequence>MTEVKYWYDPDTNQFHKTNGTTLAPTLTSLEIDEDDYDYYLSNLEYVQPDREGYPSLPPKPYIEDDFAHWDRDLQQYVQTEEERELYLSYVNSSAVEEAMRIIRERADKWVTQTRNTFSDQLLERQFLLEAREYKNKPDKLPNTSEIYKYCLLNNVTATDKIEDILKNQEVALNLAQALNHFESYLTLRVKEKKLQDLVGKEADEFYDEVREYAPEFITDLYKLALRKAEEDKAKKAKAKKSN</sequence>
<dbReference type="Proteomes" id="UP000265691">
    <property type="component" value="Unassembled WGS sequence"/>
</dbReference>
<evidence type="ECO:0000313" key="2">
    <source>
        <dbReference type="Proteomes" id="UP000265691"/>
    </source>
</evidence>
<gene>
    <name evidence="1" type="ORF">CKF54_00825</name>
</gene>
<keyword evidence="2" id="KW-1185">Reference proteome</keyword>
<evidence type="ECO:0000313" key="1">
    <source>
        <dbReference type="EMBL" id="RIY34316.1"/>
    </source>
</evidence>